<name>A0ABV8E415_9NOCA</name>
<feature type="compositionally biased region" description="Low complexity" evidence="1">
    <location>
        <begin position="299"/>
        <end position="322"/>
    </location>
</feature>
<feature type="compositionally biased region" description="Basic and acidic residues" evidence="1">
    <location>
        <begin position="52"/>
        <end position="71"/>
    </location>
</feature>
<dbReference type="Gene3D" id="1.10.150.320">
    <property type="entry name" value="Photosystem II 12 kDa extrinsic protein"/>
    <property type="match status" value="1"/>
</dbReference>
<proteinExistence type="predicted"/>
<dbReference type="InterPro" id="IPR019554">
    <property type="entry name" value="Soluble_ligand-bd"/>
</dbReference>
<feature type="region of interest" description="Disordered" evidence="1">
    <location>
        <begin position="290"/>
        <end position="323"/>
    </location>
</feature>
<dbReference type="InterPro" id="IPR010994">
    <property type="entry name" value="RuvA_2-like"/>
</dbReference>
<evidence type="ECO:0000259" key="3">
    <source>
        <dbReference type="SMART" id="SM00278"/>
    </source>
</evidence>
<dbReference type="PANTHER" id="PTHR21180:SF32">
    <property type="entry name" value="ENDONUCLEASE_EXONUCLEASE_PHOSPHATASE FAMILY DOMAIN-CONTAINING PROTEIN 1"/>
    <property type="match status" value="1"/>
</dbReference>
<comment type="caution">
    <text evidence="4">The sequence shown here is derived from an EMBL/GenBank/DDBJ whole genome shotgun (WGS) entry which is preliminary data.</text>
</comment>
<dbReference type="Pfam" id="PF10531">
    <property type="entry name" value="SLBB"/>
    <property type="match status" value="1"/>
</dbReference>
<reference evidence="5" key="1">
    <citation type="journal article" date="2019" name="Int. J. Syst. Evol. Microbiol.">
        <title>The Global Catalogue of Microorganisms (GCM) 10K type strain sequencing project: providing services to taxonomists for standard genome sequencing and annotation.</title>
        <authorList>
            <consortium name="The Broad Institute Genomics Platform"/>
            <consortium name="The Broad Institute Genome Sequencing Center for Infectious Disease"/>
            <person name="Wu L."/>
            <person name="Ma J."/>
        </authorList>
    </citation>
    <scope>NUCLEOTIDE SEQUENCE [LARGE SCALE GENOMIC DNA]</scope>
    <source>
        <strain evidence="5">CGMCC 4.7330</strain>
    </source>
</reference>
<dbReference type="InterPro" id="IPR004509">
    <property type="entry name" value="Competence_ComEA_HhH"/>
</dbReference>
<evidence type="ECO:0000313" key="5">
    <source>
        <dbReference type="Proteomes" id="UP001595696"/>
    </source>
</evidence>
<dbReference type="SUPFAM" id="SSF47781">
    <property type="entry name" value="RuvA domain 2-like"/>
    <property type="match status" value="1"/>
</dbReference>
<dbReference type="InterPro" id="IPR051675">
    <property type="entry name" value="Endo/Exo/Phosphatase_dom_1"/>
</dbReference>
<dbReference type="Pfam" id="PF12836">
    <property type="entry name" value="HHH_3"/>
    <property type="match status" value="1"/>
</dbReference>
<dbReference type="SMART" id="SM00278">
    <property type="entry name" value="HhH1"/>
    <property type="match status" value="2"/>
</dbReference>
<dbReference type="GO" id="GO:0003677">
    <property type="term" value="F:DNA binding"/>
    <property type="evidence" value="ECO:0007669"/>
    <property type="project" value="UniProtKB-KW"/>
</dbReference>
<keyword evidence="2" id="KW-0472">Membrane</keyword>
<accession>A0ABV8E415</accession>
<sequence length="384" mass="40459">MSRHEEHDRIRRRLSVLTAPDAGASADGPVRVPLPMNALDRAGKRPAVADPRWSDKTEQLDARRRLGRWRETAPWPADRDTEPEDEEPEQPRGSRRARGDEPRPRAGEPRPGEGEARLRWGEPRPRSTDPDDSDAIGEPDWLHGQAAPLRWYERLLPARFAAARVGVTRRAAAALALIGLVAVVISGYAVWRDRPVISQAAPVPAVRMAAAAPSSQGPEPARNEVAPTHESQGELVVSVVGLVRRGGLLRLAPGARIADALDAAGGALPGADLQGLNLAQKVSDGDQILVGAADPTAPPRASGTASTGSAAGAPGSGPTARGKVNLNTATEAELDALPGVGPVTARAIVAWRAGNGRFSDLEQLGDVEGIGPARLAKLRDLVTL</sequence>
<dbReference type="RefSeq" id="WP_378616818.1">
    <property type="nucleotide sequence ID" value="NZ_JBHSAX010000033.1"/>
</dbReference>
<organism evidence="4 5">
    <name type="scientific">Nocardia jiangsuensis</name>
    <dbReference type="NCBI Taxonomy" id="1691563"/>
    <lineage>
        <taxon>Bacteria</taxon>
        <taxon>Bacillati</taxon>
        <taxon>Actinomycetota</taxon>
        <taxon>Actinomycetes</taxon>
        <taxon>Mycobacteriales</taxon>
        <taxon>Nocardiaceae</taxon>
        <taxon>Nocardia</taxon>
    </lineage>
</organism>
<dbReference type="EMBL" id="JBHSAX010000033">
    <property type="protein sequence ID" value="MFC3966262.1"/>
    <property type="molecule type" value="Genomic_DNA"/>
</dbReference>
<evidence type="ECO:0000256" key="1">
    <source>
        <dbReference type="SAM" id="MobiDB-lite"/>
    </source>
</evidence>
<feature type="domain" description="Helix-hairpin-helix DNA-binding motif class 1" evidence="3">
    <location>
        <begin position="362"/>
        <end position="381"/>
    </location>
</feature>
<dbReference type="NCBIfam" id="TIGR00426">
    <property type="entry name" value="competence protein ComEA helix-hairpin-helix repeat region"/>
    <property type="match status" value="1"/>
</dbReference>
<dbReference type="Proteomes" id="UP001595696">
    <property type="component" value="Unassembled WGS sequence"/>
</dbReference>
<keyword evidence="2" id="KW-1133">Transmembrane helix</keyword>
<gene>
    <name evidence="4" type="ORF">ACFO0B_30110</name>
</gene>
<feature type="domain" description="Helix-hairpin-helix DNA-binding motif class 1" evidence="3">
    <location>
        <begin position="332"/>
        <end position="351"/>
    </location>
</feature>
<protein>
    <submittedName>
        <fullName evidence="4">ComEA family DNA-binding protein</fullName>
    </submittedName>
</protein>
<keyword evidence="5" id="KW-1185">Reference proteome</keyword>
<evidence type="ECO:0000313" key="4">
    <source>
        <dbReference type="EMBL" id="MFC3966262.1"/>
    </source>
</evidence>
<dbReference type="InterPro" id="IPR003583">
    <property type="entry name" value="Hlx-hairpin-Hlx_DNA-bd_motif"/>
</dbReference>
<keyword evidence="2" id="KW-0812">Transmembrane</keyword>
<evidence type="ECO:0000256" key="2">
    <source>
        <dbReference type="SAM" id="Phobius"/>
    </source>
</evidence>
<feature type="region of interest" description="Disordered" evidence="1">
    <location>
        <begin position="1"/>
        <end position="140"/>
    </location>
</feature>
<feature type="region of interest" description="Disordered" evidence="1">
    <location>
        <begin position="211"/>
        <end position="230"/>
    </location>
</feature>
<dbReference type="PANTHER" id="PTHR21180">
    <property type="entry name" value="ENDONUCLEASE/EXONUCLEASE/PHOSPHATASE FAMILY DOMAIN-CONTAINING PROTEIN 1"/>
    <property type="match status" value="1"/>
</dbReference>
<feature type="transmembrane region" description="Helical" evidence="2">
    <location>
        <begin position="171"/>
        <end position="191"/>
    </location>
</feature>
<feature type="compositionally biased region" description="Basic and acidic residues" evidence="1">
    <location>
        <begin position="89"/>
        <end position="129"/>
    </location>
</feature>
<keyword evidence="4" id="KW-0238">DNA-binding</keyword>